<dbReference type="OrthoDB" id="7390536at2"/>
<dbReference type="EMBL" id="CP042345">
    <property type="protein sequence ID" value="QEA15277.1"/>
    <property type="molecule type" value="Genomic_DNA"/>
</dbReference>
<feature type="compositionally biased region" description="Gly residues" evidence="1">
    <location>
        <begin position="121"/>
        <end position="145"/>
    </location>
</feature>
<dbReference type="AlphaFoldDB" id="A0A5B8S3E8"/>
<dbReference type="KEGG" id="ngf:FRF71_03480"/>
<gene>
    <name evidence="4" type="ORF">FRF71_03480</name>
</gene>
<keyword evidence="2" id="KW-0472">Membrane</keyword>
<organism evidence="4 5">
    <name type="scientific">Novosphingobium ginsenosidimutans</name>
    <dbReference type="NCBI Taxonomy" id="1176536"/>
    <lineage>
        <taxon>Bacteria</taxon>
        <taxon>Pseudomonadati</taxon>
        <taxon>Pseudomonadota</taxon>
        <taxon>Alphaproteobacteria</taxon>
        <taxon>Sphingomonadales</taxon>
        <taxon>Sphingomonadaceae</taxon>
        <taxon>Novosphingobium</taxon>
    </lineage>
</organism>
<dbReference type="SUPFAM" id="SSF74653">
    <property type="entry name" value="TolA/TonB C-terminal domain"/>
    <property type="match status" value="1"/>
</dbReference>
<proteinExistence type="predicted"/>
<dbReference type="InterPro" id="IPR037682">
    <property type="entry name" value="TonB_C"/>
</dbReference>
<feature type="compositionally biased region" description="Low complexity" evidence="1">
    <location>
        <begin position="105"/>
        <end position="120"/>
    </location>
</feature>
<dbReference type="GO" id="GO:0055085">
    <property type="term" value="P:transmembrane transport"/>
    <property type="evidence" value="ECO:0007669"/>
    <property type="project" value="InterPro"/>
</dbReference>
<keyword evidence="5" id="KW-1185">Reference proteome</keyword>
<feature type="transmembrane region" description="Helical" evidence="2">
    <location>
        <begin position="16"/>
        <end position="34"/>
    </location>
</feature>
<keyword evidence="2" id="KW-1133">Transmembrane helix</keyword>
<evidence type="ECO:0000313" key="4">
    <source>
        <dbReference type="EMBL" id="QEA15277.1"/>
    </source>
</evidence>
<evidence type="ECO:0000256" key="2">
    <source>
        <dbReference type="SAM" id="Phobius"/>
    </source>
</evidence>
<accession>A0A5B8S3E8</accession>
<feature type="compositionally biased region" description="Basic and acidic residues" evidence="1">
    <location>
        <begin position="79"/>
        <end position="97"/>
    </location>
</feature>
<dbReference type="Gene3D" id="3.30.1150.10">
    <property type="match status" value="1"/>
</dbReference>
<reference evidence="4 5" key="1">
    <citation type="journal article" date="2013" name="J. Microbiol. Biotechnol.">
        <title>Novosphingobium ginsenosidimutans sp. nov., with the ability to convert ginsenoside.</title>
        <authorList>
            <person name="Kim J.K."/>
            <person name="He D."/>
            <person name="Liu Q.M."/>
            <person name="Park H.Y."/>
            <person name="Jung M.S."/>
            <person name="Yoon M.H."/>
            <person name="Kim S.C."/>
            <person name="Im W.T."/>
        </authorList>
    </citation>
    <scope>NUCLEOTIDE SEQUENCE [LARGE SCALE GENOMIC DNA]</scope>
    <source>
        <strain evidence="4 5">FW-6</strain>
    </source>
</reference>
<dbReference type="Proteomes" id="UP000321172">
    <property type="component" value="Chromosome"/>
</dbReference>
<feature type="compositionally biased region" description="Pro residues" evidence="1">
    <location>
        <begin position="59"/>
        <end position="69"/>
    </location>
</feature>
<name>A0A5B8S3E8_9SPHN</name>
<feature type="region of interest" description="Disordered" evidence="1">
    <location>
        <begin position="56"/>
        <end position="151"/>
    </location>
</feature>
<feature type="domain" description="TonB C-terminal" evidence="3">
    <location>
        <begin position="169"/>
        <end position="231"/>
    </location>
</feature>
<dbReference type="Pfam" id="PF03544">
    <property type="entry name" value="TonB_C"/>
    <property type="match status" value="1"/>
</dbReference>
<protein>
    <recommendedName>
        <fullName evidence="3">TonB C-terminal domain-containing protein</fullName>
    </recommendedName>
</protein>
<keyword evidence="2" id="KW-0812">Transmembrane</keyword>
<evidence type="ECO:0000256" key="1">
    <source>
        <dbReference type="SAM" id="MobiDB-lite"/>
    </source>
</evidence>
<dbReference type="RefSeq" id="WP_147089257.1">
    <property type="nucleotide sequence ID" value="NZ_BAABJD010000001.1"/>
</dbReference>
<sequence length="239" mass="24581">MDEDDLDLTPPRRVKLGVIVLVALLHLVAILALIRAFAPDFTAQAVETITKTFTVTITAPPPPPEPQAEPKPAGAAGESGKKAIPREVKAEQPKVDIAKVPAPRASSTGSADTSGARDSGSGTGAGGTGSGTGSGAGGNGQGGGASKPVHISGRIDRASDFPIPTGGREARIGKAVILALTISPEGRATGCRIYKSSGLPDTDEVTCRLAKERLRFKPALNAAGEPVTGTFYWQQKFFF</sequence>
<evidence type="ECO:0000259" key="3">
    <source>
        <dbReference type="Pfam" id="PF03544"/>
    </source>
</evidence>
<evidence type="ECO:0000313" key="5">
    <source>
        <dbReference type="Proteomes" id="UP000321172"/>
    </source>
</evidence>